<dbReference type="PANTHER" id="PTHR35807">
    <property type="entry name" value="TRANSCRIPTIONAL REGULATOR REDD-RELATED"/>
    <property type="match status" value="1"/>
</dbReference>
<keyword evidence="4 6" id="KW-0238">DNA-binding</keyword>
<evidence type="ECO:0000256" key="4">
    <source>
        <dbReference type="ARBA" id="ARBA00023125"/>
    </source>
</evidence>
<keyword evidence="5" id="KW-0804">Transcription</keyword>
<dbReference type="SUPFAM" id="SSF46894">
    <property type="entry name" value="C-terminal effector domain of the bipartite response regulators"/>
    <property type="match status" value="1"/>
</dbReference>
<proteinExistence type="inferred from homology"/>
<name>A0AB39M8U8_9ACTN</name>
<accession>A0AB39M8U8</accession>
<evidence type="ECO:0000256" key="3">
    <source>
        <dbReference type="ARBA" id="ARBA00023015"/>
    </source>
</evidence>
<dbReference type="AlphaFoldDB" id="A0AB39M8U8"/>
<feature type="domain" description="OmpR/PhoB-type" evidence="7">
    <location>
        <begin position="1"/>
        <end position="67"/>
    </location>
</feature>
<dbReference type="GO" id="GO:0000160">
    <property type="term" value="P:phosphorelay signal transduction system"/>
    <property type="evidence" value="ECO:0007669"/>
    <property type="project" value="UniProtKB-KW"/>
</dbReference>
<evidence type="ECO:0000256" key="5">
    <source>
        <dbReference type="ARBA" id="ARBA00023163"/>
    </source>
</evidence>
<evidence type="ECO:0000256" key="2">
    <source>
        <dbReference type="ARBA" id="ARBA00023012"/>
    </source>
</evidence>
<dbReference type="SUPFAM" id="SSF48452">
    <property type="entry name" value="TPR-like"/>
    <property type="match status" value="1"/>
</dbReference>
<dbReference type="Pfam" id="PF00486">
    <property type="entry name" value="Trans_reg_C"/>
    <property type="match status" value="1"/>
</dbReference>
<dbReference type="PROSITE" id="PS51755">
    <property type="entry name" value="OMPR_PHOB"/>
    <property type="match status" value="1"/>
</dbReference>
<dbReference type="EMBL" id="CP163431">
    <property type="protein sequence ID" value="XDQ02565.1"/>
    <property type="molecule type" value="Genomic_DNA"/>
</dbReference>
<keyword evidence="3" id="KW-0805">Transcription regulation</keyword>
<dbReference type="InterPro" id="IPR011990">
    <property type="entry name" value="TPR-like_helical_dom_sf"/>
</dbReference>
<dbReference type="RefSeq" id="WP_369188680.1">
    <property type="nucleotide sequence ID" value="NZ_CP163431.1"/>
</dbReference>
<dbReference type="Gene3D" id="1.25.40.10">
    <property type="entry name" value="Tetratricopeptide repeat domain"/>
    <property type="match status" value="1"/>
</dbReference>
<dbReference type="GO" id="GO:0003677">
    <property type="term" value="F:DNA binding"/>
    <property type="evidence" value="ECO:0007669"/>
    <property type="project" value="UniProtKB-UniRule"/>
</dbReference>
<dbReference type="InterPro" id="IPR051677">
    <property type="entry name" value="AfsR-DnrI-RedD_regulator"/>
</dbReference>
<dbReference type="InterPro" id="IPR005158">
    <property type="entry name" value="BTAD"/>
</dbReference>
<dbReference type="SMART" id="SM01043">
    <property type="entry name" value="BTAD"/>
    <property type="match status" value="1"/>
</dbReference>
<organism evidence="8">
    <name type="scientific">Streptomyces sp. R08</name>
    <dbReference type="NCBI Taxonomy" id="3238624"/>
    <lineage>
        <taxon>Bacteria</taxon>
        <taxon>Bacillati</taxon>
        <taxon>Actinomycetota</taxon>
        <taxon>Actinomycetes</taxon>
        <taxon>Kitasatosporales</taxon>
        <taxon>Streptomycetaceae</taxon>
        <taxon>Streptomyces</taxon>
    </lineage>
</organism>
<dbReference type="PANTHER" id="PTHR35807:SF1">
    <property type="entry name" value="TRANSCRIPTIONAL REGULATOR REDD"/>
    <property type="match status" value="1"/>
</dbReference>
<evidence type="ECO:0000256" key="6">
    <source>
        <dbReference type="PROSITE-ProRule" id="PRU01091"/>
    </source>
</evidence>
<keyword evidence="2" id="KW-0902">Two-component regulatory system</keyword>
<dbReference type="CDD" id="cd15831">
    <property type="entry name" value="BTAD"/>
    <property type="match status" value="1"/>
</dbReference>
<gene>
    <name evidence="8" type="ORF">AB5J58_21180</name>
</gene>
<dbReference type="GO" id="GO:0006355">
    <property type="term" value="P:regulation of DNA-templated transcription"/>
    <property type="evidence" value="ECO:0007669"/>
    <property type="project" value="InterPro"/>
</dbReference>
<dbReference type="InterPro" id="IPR036388">
    <property type="entry name" value="WH-like_DNA-bd_sf"/>
</dbReference>
<comment type="similarity">
    <text evidence="1">Belongs to the AfsR/DnrI/RedD regulatory family.</text>
</comment>
<evidence type="ECO:0000259" key="7">
    <source>
        <dbReference type="PROSITE" id="PS51755"/>
    </source>
</evidence>
<sequence length="218" mass="24294">MLLAVLLCRANGYVPVELMIDALWDGGVPKTARKNVHVYISALRKLLEDVGAGGRLVSRGSGYLLMVGDRELDALRFRSLARAGREASGHGALASAARLLKEALKLWSGPSLPELRNSRTISAEAERLDTRFIQVYEEWAEVELRLGNAREVAETIDDLMELHPQRERLRAAHMNALFQLGRQTEAFAVYEEYRQFLAGEFGLGPSPVLEAQYRSMLA</sequence>
<protein>
    <submittedName>
        <fullName evidence="8">BTAD domain-containing putative transcriptional regulator</fullName>
    </submittedName>
</protein>
<dbReference type="Pfam" id="PF03704">
    <property type="entry name" value="BTAD"/>
    <property type="match status" value="1"/>
</dbReference>
<dbReference type="InterPro" id="IPR016032">
    <property type="entry name" value="Sig_transdc_resp-reg_C-effctor"/>
</dbReference>
<reference evidence="8" key="1">
    <citation type="submission" date="2024-07" db="EMBL/GenBank/DDBJ databases">
        <authorList>
            <person name="Yu S.T."/>
        </authorList>
    </citation>
    <scope>NUCLEOTIDE SEQUENCE</scope>
    <source>
        <strain evidence="8">R08</strain>
    </source>
</reference>
<dbReference type="Gene3D" id="1.10.10.10">
    <property type="entry name" value="Winged helix-like DNA-binding domain superfamily/Winged helix DNA-binding domain"/>
    <property type="match status" value="1"/>
</dbReference>
<feature type="DNA-binding region" description="OmpR/PhoB-type" evidence="6">
    <location>
        <begin position="1"/>
        <end position="67"/>
    </location>
</feature>
<dbReference type="InterPro" id="IPR001867">
    <property type="entry name" value="OmpR/PhoB-type_DNA-bd"/>
</dbReference>
<evidence type="ECO:0000256" key="1">
    <source>
        <dbReference type="ARBA" id="ARBA00005820"/>
    </source>
</evidence>
<evidence type="ECO:0000313" key="8">
    <source>
        <dbReference type="EMBL" id="XDQ02565.1"/>
    </source>
</evidence>